<evidence type="ECO:0000313" key="2">
    <source>
        <dbReference type="Proteomes" id="UP000271889"/>
    </source>
</evidence>
<dbReference type="AlphaFoldDB" id="A0A3P7MWR9"/>
<dbReference type="EMBL" id="UYRV01118863">
    <property type="protein sequence ID" value="VDN31380.1"/>
    <property type="molecule type" value="Genomic_DNA"/>
</dbReference>
<proteinExistence type="predicted"/>
<sequence>MQPTFDGYDDLVHYHLRAIEAIFVHQTGLKGVCPTSFLNEKILQKARQRKSQLTVEMKSDKISLSRLKELCELQDWEEEYWTIIWDNLANMYKEARK</sequence>
<accession>A0A3P7MWR9</accession>
<name>A0A3P7MWR9_CYLGO</name>
<gene>
    <name evidence="1" type="ORF">CGOC_LOCUS11801</name>
</gene>
<reference evidence="1 2" key="1">
    <citation type="submission" date="2018-11" db="EMBL/GenBank/DDBJ databases">
        <authorList>
            <consortium name="Pathogen Informatics"/>
        </authorList>
    </citation>
    <scope>NUCLEOTIDE SEQUENCE [LARGE SCALE GENOMIC DNA]</scope>
</reference>
<dbReference type="OrthoDB" id="5826403at2759"/>
<dbReference type="Proteomes" id="UP000271889">
    <property type="component" value="Unassembled WGS sequence"/>
</dbReference>
<evidence type="ECO:0000313" key="1">
    <source>
        <dbReference type="EMBL" id="VDN31380.1"/>
    </source>
</evidence>
<protein>
    <submittedName>
        <fullName evidence="1">Uncharacterized protein</fullName>
    </submittedName>
</protein>
<organism evidence="1 2">
    <name type="scientific">Cylicostephanus goldi</name>
    <name type="common">Nematode worm</name>
    <dbReference type="NCBI Taxonomy" id="71465"/>
    <lineage>
        <taxon>Eukaryota</taxon>
        <taxon>Metazoa</taxon>
        <taxon>Ecdysozoa</taxon>
        <taxon>Nematoda</taxon>
        <taxon>Chromadorea</taxon>
        <taxon>Rhabditida</taxon>
        <taxon>Rhabditina</taxon>
        <taxon>Rhabditomorpha</taxon>
        <taxon>Strongyloidea</taxon>
        <taxon>Strongylidae</taxon>
        <taxon>Cylicostephanus</taxon>
    </lineage>
</organism>
<keyword evidence="2" id="KW-1185">Reference proteome</keyword>